<evidence type="ECO:0000259" key="3">
    <source>
        <dbReference type="Pfam" id="PF01464"/>
    </source>
</evidence>
<dbReference type="OrthoDB" id="5288367at2"/>
<sequence length="417" mass="47561">MLRVMIFSFAMLYSSISIALTMAPANPDGSALPKECQLSLSTVGNSYEILHPQCPQHEIDREGQKFMFADTFPVSGSLSRRVHFWRKIYQSYSIRDYVIHSKEYPELAIEVVRLDDLIDERVKPRRTLRYRIRLAKANFLALAKNKGVPKTQEQERLLNLSEHITDKNKYKTIAHSLRAQRGQKEFFLRGVAAAHRYLPHILPHFEELGIPSELAYIAFVESSFNLKAVSKVGASGVYQIMPFIARKKMILNQSIDERRDPIKSGRIAAWLFHDNLRLTGNWPLAVTAYNHGPFGIRRAIRRVGSDRLEDLISSYSKKRFGFASKNFYAEFIAAAMVAKPLVEGYRAEDHATPLSFRELTLERSTNIGSVLKTYNIDRETLAELNPDILPRAIRSSKTKLPKGFILKLPPEEPSPLS</sequence>
<dbReference type="InterPro" id="IPR008258">
    <property type="entry name" value="Transglycosylase_SLT_dom_1"/>
</dbReference>
<dbReference type="Gene3D" id="1.10.530.10">
    <property type="match status" value="1"/>
</dbReference>
<dbReference type="InterPro" id="IPR023346">
    <property type="entry name" value="Lysozyme-like_dom_sf"/>
</dbReference>
<feature type="domain" description="Transglycosylase SLT" evidence="3">
    <location>
        <begin position="211"/>
        <end position="305"/>
    </location>
</feature>
<dbReference type="Pfam" id="PF01464">
    <property type="entry name" value="SLT"/>
    <property type="match status" value="1"/>
</dbReference>
<dbReference type="SUPFAM" id="SSF53955">
    <property type="entry name" value="Lysozyme-like"/>
    <property type="match status" value="1"/>
</dbReference>
<evidence type="ECO:0000256" key="1">
    <source>
        <dbReference type="ARBA" id="ARBA00007734"/>
    </source>
</evidence>
<evidence type="ECO:0000313" key="4">
    <source>
        <dbReference type="EMBL" id="SMF46903.1"/>
    </source>
</evidence>
<dbReference type="Proteomes" id="UP000192907">
    <property type="component" value="Unassembled WGS sequence"/>
</dbReference>
<proteinExistence type="inferred from homology"/>
<evidence type="ECO:0000256" key="2">
    <source>
        <dbReference type="SAM" id="SignalP"/>
    </source>
</evidence>
<dbReference type="AlphaFoldDB" id="A0A1Y6CC04"/>
<feature type="chain" id="PRO_5011003550" evidence="2">
    <location>
        <begin position="20"/>
        <end position="417"/>
    </location>
</feature>
<keyword evidence="5" id="KW-1185">Reference proteome</keyword>
<gene>
    <name evidence="4" type="ORF">SAMN06296036_11487</name>
</gene>
<evidence type="ECO:0000313" key="5">
    <source>
        <dbReference type="Proteomes" id="UP000192907"/>
    </source>
</evidence>
<reference evidence="5" key="1">
    <citation type="submission" date="2017-04" db="EMBL/GenBank/DDBJ databases">
        <authorList>
            <person name="Varghese N."/>
            <person name="Submissions S."/>
        </authorList>
    </citation>
    <scope>NUCLEOTIDE SEQUENCE [LARGE SCALE GENOMIC DNA]</scope>
    <source>
        <strain evidence="5">RKEM611</strain>
    </source>
</reference>
<dbReference type="CDD" id="cd16894">
    <property type="entry name" value="MltD-like"/>
    <property type="match status" value="1"/>
</dbReference>
<dbReference type="PANTHER" id="PTHR37423">
    <property type="entry name" value="SOLUBLE LYTIC MUREIN TRANSGLYCOSYLASE-RELATED"/>
    <property type="match status" value="1"/>
</dbReference>
<dbReference type="EMBL" id="FWZT01000014">
    <property type="protein sequence ID" value="SMF46903.1"/>
    <property type="molecule type" value="Genomic_DNA"/>
</dbReference>
<dbReference type="PANTHER" id="PTHR37423:SF2">
    <property type="entry name" value="MEMBRANE-BOUND LYTIC MUREIN TRANSGLYCOSYLASE C"/>
    <property type="match status" value="1"/>
</dbReference>
<protein>
    <submittedName>
        <fullName evidence="4">Membrane-bound lytic murein transglycosylase D</fullName>
    </submittedName>
</protein>
<dbReference type="RefSeq" id="WP_132321447.1">
    <property type="nucleotide sequence ID" value="NZ_FWZT01000014.1"/>
</dbReference>
<dbReference type="STRING" id="1513793.SAMN06296036_11487"/>
<feature type="signal peptide" evidence="2">
    <location>
        <begin position="1"/>
        <end position="19"/>
    </location>
</feature>
<organism evidence="4 5">
    <name type="scientific">Pseudobacteriovorax antillogorgiicola</name>
    <dbReference type="NCBI Taxonomy" id="1513793"/>
    <lineage>
        <taxon>Bacteria</taxon>
        <taxon>Pseudomonadati</taxon>
        <taxon>Bdellovibrionota</taxon>
        <taxon>Oligoflexia</taxon>
        <taxon>Oligoflexales</taxon>
        <taxon>Pseudobacteriovoracaceae</taxon>
        <taxon>Pseudobacteriovorax</taxon>
    </lineage>
</organism>
<comment type="similarity">
    <text evidence="1">Belongs to the transglycosylase Slt family.</text>
</comment>
<name>A0A1Y6CC04_9BACT</name>
<accession>A0A1Y6CC04</accession>
<keyword evidence="2" id="KW-0732">Signal</keyword>